<dbReference type="InterPro" id="IPR038238">
    <property type="entry name" value="Clp1_C_sf"/>
</dbReference>
<dbReference type="AlphaFoldDB" id="A0A6J8CZN0"/>
<keyword evidence="11" id="KW-1185">Reference proteome</keyword>
<feature type="binding site" evidence="6">
    <location>
        <begin position="119"/>
        <end position="124"/>
    </location>
    <ligand>
        <name>ATP</name>
        <dbReference type="ChEBI" id="CHEBI:30616"/>
    </ligand>
</feature>
<dbReference type="Pfam" id="PF06807">
    <property type="entry name" value="Clp1"/>
    <property type="match status" value="1"/>
</dbReference>
<evidence type="ECO:0000313" key="11">
    <source>
        <dbReference type="Proteomes" id="UP000507470"/>
    </source>
</evidence>
<dbReference type="InterPro" id="IPR027417">
    <property type="entry name" value="P-loop_NTPase"/>
</dbReference>
<dbReference type="GO" id="GO:0005849">
    <property type="term" value="C:mRNA cleavage factor complex"/>
    <property type="evidence" value="ECO:0007669"/>
    <property type="project" value="InterPro"/>
</dbReference>
<dbReference type="EMBL" id="CACVKT020006485">
    <property type="protein sequence ID" value="CAC5401943.1"/>
    <property type="molecule type" value="Genomic_DNA"/>
</dbReference>
<keyword evidence="10" id="KW-0808">Transferase</keyword>
<accession>A0A6J8CZN0</accession>
<dbReference type="Proteomes" id="UP000507470">
    <property type="component" value="Unassembled WGS sequence"/>
</dbReference>
<dbReference type="InterPro" id="IPR038239">
    <property type="entry name" value="Clp1_N_sf"/>
</dbReference>
<dbReference type="InterPro" id="IPR010655">
    <property type="entry name" value="Clp1_C"/>
</dbReference>
<dbReference type="FunFam" id="2.40.30.330:FF:000001">
    <property type="entry name" value="Protein CLP1 homolog"/>
    <property type="match status" value="1"/>
</dbReference>
<dbReference type="GO" id="GO:0051731">
    <property type="term" value="F:polynucleotide 5'-hydroxyl-kinase activity"/>
    <property type="evidence" value="ECO:0007669"/>
    <property type="project" value="InterPro"/>
</dbReference>
<dbReference type="InterPro" id="IPR032324">
    <property type="entry name" value="Clp1_N"/>
</dbReference>
<feature type="domain" description="Clp1 P-loop" evidence="9">
    <location>
        <begin position="473"/>
        <end position="616"/>
    </location>
</feature>
<dbReference type="Pfam" id="PF16573">
    <property type="entry name" value="CLP1_N"/>
    <property type="match status" value="1"/>
</dbReference>
<dbReference type="Gene3D" id="3.40.50.300">
    <property type="entry name" value="P-loop containing nucleotide triphosphate hydrolases"/>
    <property type="match status" value="2"/>
</dbReference>
<evidence type="ECO:0000259" key="9">
    <source>
        <dbReference type="Pfam" id="PF16575"/>
    </source>
</evidence>
<evidence type="ECO:0000259" key="8">
    <source>
        <dbReference type="Pfam" id="PF16573"/>
    </source>
</evidence>
<evidence type="ECO:0000256" key="5">
    <source>
        <dbReference type="ARBA" id="ARBA00023242"/>
    </source>
</evidence>
<evidence type="ECO:0000256" key="2">
    <source>
        <dbReference type="ARBA" id="ARBA00022664"/>
    </source>
</evidence>
<feature type="domain" description="Clp1 P-loop" evidence="9">
    <location>
        <begin position="116"/>
        <end position="180"/>
    </location>
</feature>
<evidence type="ECO:0000259" key="7">
    <source>
        <dbReference type="Pfam" id="PF06807"/>
    </source>
</evidence>
<sequence>MSEEKKEEEYRLEKDQELRFEVEARATATLELLDGMAEIFGTELTKGKKYLFESCSKVAVYTWHGCVVKISFVTEVAYIADGTPMTVYVNVHAALEQMRQKADEERSRGPRVMVVGPTDVGKSTLCRLLLNYAARLDRASVYVDLDVGQGEVSIPGTIGAAVVERPAEIKGYSINNSLVFCNYRCRAVVERPAEIEEGYSVNAPLVFCNYRCRAVVERPAEIEEGYSINAPLVFCNYRCSSQSKTCRDKRQYKCPLNYRCREKKGYSINAPLVFSVITGAAVIVRPAEIKGCSINAPLVFSVITGAAVVERPAEIKGYSINAPLVFCAAVVERPAEIEKGYSINAPLVFSVIIGAAVVERPAEIKGYSINAPLVFSVITGAAVVGRPAEIKGYSINAPLVFCNYRCRAVVERPAEIEEGYSAAVVERPAAIKGYSINAPLVFSVITGAAVVERPAEIEEGYSIIAPLVFVITGAAVVERPAEIEEGYSLNAPLVFHYGHTSPSSNYPLFKMLVSRMAECVNKKTEKSKKCNVSGCIINTGGWIKGAGYDSLKHIAGSFEVDVILVLGQERLYSELKRDMPDFVNVILLPKSGGVVERNQHQRSDSRDQRVREYFYGPKKNGDDSFFPHPTEVSYNDIKLYKIGEVSYNDIKLYKIGAPALPDSMLPLGMKKEDNKTKLVPLQPGTNILHHVFSVSTAKSIEDAVLECNVYGHVVISGIDPDKQTATVLSPSPEKLPSSILLLMDMQFMDIDI</sequence>
<feature type="domain" description="Clp1 C-terminal" evidence="7">
    <location>
        <begin position="644"/>
        <end position="749"/>
    </location>
</feature>
<dbReference type="OrthoDB" id="258143at2759"/>
<dbReference type="FunFam" id="2.60.120.1030:FF:000001">
    <property type="entry name" value="Protein CLP1 homolog 5"/>
    <property type="match status" value="1"/>
</dbReference>
<dbReference type="PANTHER" id="PTHR12755:SF6">
    <property type="entry name" value="POLYRIBONUCLEOTIDE 5'-HYDROXYL-KINASE CLP1"/>
    <property type="match status" value="1"/>
</dbReference>
<dbReference type="PANTHER" id="PTHR12755">
    <property type="entry name" value="CLEAVAGE/POLYADENYLATION FACTOR IA SUBUNIT CLP1P"/>
    <property type="match status" value="1"/>
</dbReference>
<dbReference type="InterPro" id="IPR028606">
    <property type="entry name" value="Clp1"/>
</dbReference>
<evidence type="ECO:0000313" key="10">
    <source>
        <dbReference type="EMBL" id="CAC5401943.1"/>
    </source>
</evidence>
<reference evidence="10 11" key="1">
    <citation type="submission" date="2020-06" db="EMBL/GenBank/DDBJ databases">
        <authorList>
            <person name="Li R."/>
            <person name="Bekaert M."/>
        </authorList>
    </citation>
    <scope>NUCLEOTIDE SEQUENCE [LARGE SCALE GENOMIC DNA]</scope>
    <source>
        <strain evidence="11">wild</strain>
        <strain evidence="10">Wild</strain>
    </source>
</reference>
<dbReference type="Gene3D" id="2.60.120.1030">
    <property type="entry name" value="Clp1, DNA binding domain"/>
    <property type="match status" value="1"/>
</dbReference>
<keyword evidence="2 6" id="KW-0507">mRNA processing</keyword>
<proteinExistence type="inferred from homology"/>
<feature type="binding site" evidence="6">
    <location>
        <position position="57"/>
    </location>
    <ligand>
        <name>ATP</name>
        <dbReference type="ChEBI" id="CHEBI:30616"/>
    </ligand>
</feature>
<dbReference type="HAMAP" id="MF_03035">
    <property type="entry name" value="Clp1"/>
    <property type="match status" value="1"/>
</dbReference>
<evidence type="ECO:0000256" key="6">
    <source>
        <dbReference type="HAMAP-Rule" id="MF_03035"/>
    </source>
</evidence>
<dbReference type="EMBL" id="CACVKT020006485">
    <property type="protein sequence ID" value="CAC5401942.1"/>
    <property type="molecule type" value="Genomic_DNA"/>
</dbReference>
<gene>
    <name evidence="10" type="ORF">MCOR_35962</name>
</gene>
<organism evidence="10 11">
    <name type="scientific">Mytilus coruscus</name>
    <name type="common">Sea mussel</name>
    <dbReference type="NCBI Taxonomy" id="42192"/>
    <lineage>
        <taxon>Eukaryota</taxon>
        <taxon>Metazoa</taxon>
        <taxon>Spiralia</taxon>
        <taxon>Lophotrochozoa</taxon>
        <taxon>Mollusca</taxon>
        <taxon>Bivalvia</taxon>
        <taxon>Autobranchia</taxon>
        <taxon>Pteriomorphia</taxon>
        <taxon>Mytilida</taxon>
        <taxon>Mytiloidea</taxon>
        <taxon>Mytilidae</taxon>
        <taxon>Mytilinae</taxon>
        <taxon>Mytilus</taxon>
    </lineage>
</organism>
<dbReference type="InterPro" id="IPR045116">
    <property type="entry name" value="Clp1/Grc3"/>
</dbReference>
<feature type="binding site" evidence="6">
    <location>
        <position position="17"/>
    </location>
    <ligand>
        <name>ATP</name>
        <dbReference type="ChEBI" id="CHEBI:30616"/>
    </ligand>
</feature>
<comment type="similarity">
    <text evidence="6">Belongs to the Clp1 family. Clp1 subfamily.</text>
</comment>
<name>A0A6J8CZN0_MYTCO</name>
<keyword evidence="3 6" id="KW-0547">Nucleotide-binding</keyword>
<dbReference type="Pfam" id="PF16575">
    <property type="entry name" value="CLP1_P"/>
    <property type="match status" value="2"/>
</dbReference>
<dbReference type="InterPro" id="IPR032319">
    <property type="entry name" value="CLP1_P"/>
</dbReference>
<keyword evidence="4 6" id="KW-0067">ATP-binding</keyword>
<comment type="function">
    <text evidence="6">Required for endonucleolytic cleavage during polyadenylation-dependent pre-mRNA 3'-end formation.</text>
</comment>
<evidence type="ECO:0000256" key="4">
    <source>
        <dbReference type="ARBA" id="ARBA00022840"/>
    </source>
</evidence>
<keyword evidence="5 6" id="KW-0539">Nucleus</keyword>
<dbReference type="Gene3D" id="2.40.30.330">
    <property type="entry name" value="Pre-mRNA cleavage complex subunit Clp1, C-terminal domain"/>
    <property type="match status" value="1"/>
</dbReference>
<comment type="subcellular location">
    <subcellularLocation>
        <location evidence="1 6">Nucleus</location>
    </subcellularLocation>
</comment>
<dbReference type="GO" id="GO:0006388">
    <property type="term" value="P:tRNA splicing, via endonucleolytic cleavage and ligation"/>
    <property type="evidence" value="ECO:0007669"/>
    <property type="project" value="TreeGrafter"/>
</dbReference>
<feature type="domain" description="Clp1 N-terminal" evidence="8">
    <location>
        <begin position="12"/>
        <end position="102"/>
    </location>
</feature>
<evidence type="ECO:0000256" key="3">
    <source>
        <dbReference type="ARBA" id="ARBA00022741"/>
    </source>
</evidence>
<dbReference type="GO" id="GO:0031124">
    <property type="term" value="P:mRNA 3'-end processing"/>
    <property type="evidence" value="ECO:0007669"/>
    <property type="project" value="UniProtKB-UniRule"/>
</dbReference>
<protein>
    <recommendedName>
        <fullName evidence="6">Protein CLP1 homolog</fullName>
    </recommendedName>
</protein>
<dbReference type="GO" id="GO:0005524">
    <property type="term" value="F:ATP binding"/>
    <property type="evidence" value="ECO:0007669"/>
    <property type="project" value="UniProtKB-UniRule"/>
</dbReference>
<evidence type="ECO:0000256" key="1">
    <source>
        <dbReference type="ARBA" id="ARBA00004123"/>
    </source>
</evidence>
<dbReference type="SUPFAM" id="SSF52540">
    <property type="entry name" value="P-loop containing nucleoside triphosphate hydrolases"/>
    <property type="match status" value="1"/>
</dbReference>